<keyword evidence="3" id="KW-1185">Reference proteome</keyword>
<dbReference type="InterPro" id="IPR020139">
    <property type="entry name" value="DUF2642"/>
</dbReference>
<evidence type="ECO:0008006" key="4">
    <source>
        <dbReference type="Google" id="ProtNLM"/>
    </source>
</evidence>
<comment type="caution">
    <text evidence="2">The sequence shown here is derived from an EMBL/GenBank/DDBJ whole genome shotgun (WGS) entry which is preliminary data.</text>
</comment>
<sequence length="260" mass="29143">MKQCHKSNRSWSRYGSGNRPYNYLGGESQRNPWKQTEVSPTRGDRSHRSHRSHRSDKHDKKGSYLRNLIGKNVKINRGGPDSLEGKLIAVQSDYIVLQTKDGIIYVNTSHVKSITELPTHKTKGWTPKYIVARNFLGVLRKLTKKFVQINSGGPEKVEGFIAEVSADSVLLVDGQDLLQIPLFHIKTVKQTGKYVTYGGGRTGGQRTGGDETHGHKTHDHKTRGPKSRGPRTGRAHFQASDQDQAGVKRTVKRISRKAEK</sequence>
<feature type="compositionally biased region" description="Basic residues" evidence="1">
    <location>
        <begin position="45"/>
        <end position="55"/>
    </location>
</feature>
<evidence type="ECO:0000313" key="3">
    <source>
        <dbReference type="Proteomes" id="UP000838686"/>
    </source>
</evidence>
<feature type="region of interest" description="Disordered" evidence="1">
    <location>
        <begin position="1"/>
        <end position="63"/>
    </location>
</feature>
<protein>
    <recommendedName>
        <fullName evidence="4">Spore coat protein B</fullName>
    </recommendedName>
</protein>
<accession>A0ABN8H7K1</accession>
<proteinExistence type="predicted"/>
<evidence type="ECO:0000313" key="2">
    <source>
        <dbReference type="EMBL" id="CAH1223338.1"/>
    </source>
</evidence>
<feature type="compositionally biased region" description="Basic residues" evidence="1">
    <location>
        <begin position="249"/>
        <end position="260"/>
    </location>
</feature>
<gene>
    <name evidence="2" type="ORF">PAECIP111893_04958</name>
</gene>
<feature type="compositionally biased region" description="Polar residues" evidence="1">
    <location>
        <begin position="28"/>
        <end position="39"/>
    </location>
</feature>
<feature type="compositionally biased region" description="Gly residues" evidence="1">
    <location>
        <begin position="197"/>
        <end position="207"/>
    </location>
</feature>
<dbReference type="Proteomes" id="UP000838686">
    <property type="component" value="Unassembled WGS sequence"/>
</dbReference>
<feature type="region of interest" description="Disordered" evidence="1">
    <location>
        <begin position="196"/>
        <end position="260"/>
    </location>
</feature>
<evidence type="ECO:0000256" key="1">
    <source>
        <dbReference type="SAM" id="MobiDB-lite"/>
    </source>
</evidence>
<dbReference type="EMBL" id="CAKMMF010000041">
    <property type="protein sequence ID" value="CAH1223338.1"/>
    <property type="molecule type" value="Genomic_DNA"/>
</dbReference>
<name>A0ABN8H7K1_9BACL</name>
<dbReference type="Pfam" id="PF10842">
    <property type="entry name" value="DUF2642"/>
    <property type="match status" value="1"/>
</dbReference>
<organism evidence="2 3">
    <name type="scientific">Paenibacillus plantiphilus</name>
    <dbReference type="NCBI Taxonomy" id="2905650"/>
    <lineage>
        <taxon>Bacteria</taxon>
        <taxon>Bacillati</taxon>
        <taxon>Bacillota</taxon>
        <taxon>Bacilli</taxon>
        <taxon>Bacillales</taxon>
        <taxon>Paenibacillaceae</taxon>
        <taxon>Paenibacillus</taxon>
    </lineage>
</organism>
<feature type="compositionally biased region" description="Basic residues" evidence="1">
    <location>
        <begin position="215"/>
        <end position="234"/>
    </location>
</feature>
<reference evidence="2" key="1">
    <citation type="submission" date="2022-01" db="EMBL/GenBank/DDBJ databases">
        <authorList>
            <person name="Criscuolo A."/>
        </authorList>
    </citation>
    <scope>NUCLEOTIDE SEQUENCE</scope>
    <source>
        <strain evidence="2">CIP111893</strain>
    </source>
</reference>